<sequence length="182" mass="19549">MTCCKTLDKIDTDQLRQGAASFAETVADRAERAAVWLAPHVTRAREEVTRAAKDAQVRLEPVVGEARTRVVDDYLPRAQRAAIAAQAAATTDGTLTERAQRAAVAAKSAALEVPVKKKHRVLKTLGWLAVAGVAAGAAYVAYRRSQPVEDPWAEEYWADSTEEAEYGLTPVEDPAPAPAPGE</sequence>
<feature type="transmembrane region" description="Helical" evidence="2">
    <location>
        <begin position="125"/>
        <end position="142"/>
    </location>
</feature>
<keyword evidence="2" id="KW-1133">Transmembrane helix</keyword>
<evidence type="ECO:0000313" key="4">
    <source>
        <dbReference type="Proteomes" id="UP000572528"/>
    </source>
</evidence>
<accession>A0A853EGQ0</accession>
<keyword evidence="2" id="KW-0812">Transmembrane</keyword>
<comment type="caution">
    <text evidence="3">The sequence shown here is derived from an EMBL/GenBank/DDBJ whole genome shotgun (WGS) entry which is preliminary data.</text>
</comment>
<protein>
    <submittedName>
        <fullName evidence="3">Uncharacterized protein</fullName>
    </submittedName>
</protein>
<dbReference type="Gene3D" id="1.20.120.20">
    <property type="entry name" value="Apolipoprotein"/>
    <property type="match status" value="1"/>
</dbReference>
<feature type="compositionally biased region" description="Pro residues" evidence="1">
    <location>
        <begin position="173"/>
        <end position="182"/>
    </location>
</feature>
<feature type="region of interest" description="Disordered" evidence="1">
    <location>
        <begin position="163"/>
        <end position="182"/>
    </location>
</feature>
<evidence type="ECO:0000313" key="3">
    <source>
        <dbReference type="EMBL" id="NYS68344.1"/>
    </source>
</evidence>
<organism evidence="3 4">
    <name type="scientific">Actinomyces bowdenii</name>
    <dbReference type="NCBI Taxonomy" id="131109"/>
    <lineage>
        <taxon>Bacteria</taxon>
        <taxon>Bacillati</taxon>
        <taxon>Actinomycetota</taxon>
        <taxon>Actinomycetes</taxon>
        <taxon>Actinomycetales</taxon>
        <taxon>Actinomycetaceae</taxon>
        <taxon>Actinomyces</taxon>
    </lineage>
</organism>
<proteinExistence type="predicted"/>
<dbReference type="Proteomes" id="UP000572528">
    <property type="component" value="Unassembled WGS sequence"/>
</dbReference>
<dbReference type="AlphaFoldDB" id="A0A853EGQ0"/>
<dbReference type="RefSeq" id="WP_179899685.1">
    <property type="nucleotide sequence ID" value="NZ_JACBXV010000014.1"/>
</dbReference>
<dbReference type="EMBL" id="JACBXV010000014">
    <property type="protein sequence ID" value="NYS68344.1"/>
    <property type="molecule type" value="Genomic_DNA"/>
</dbReference>
<keyword evidence="2" id="KW-0472">Membrane</keyword>
<reference evidence="3 4" key="1">
    <citation type="submission" date="2020-07" db="EMBL/GenBank/DDBJ databases">
        <title>MOT database genomes.</title>
        <authorList>
            <person name="Joseph S."/>
            <person name="Aduse-Opoku J."/>
            <person name="Hashim A."/>
            <person name="Wade W."/>
            <person name="Curtis M."/>
        </authorList>
    </citation>
    <scope>NUCLEOTIDE SEQUENCE [LARGE SCALE GENOMIC DNA]</scope>
    <source>
        <strain evidence="3 4">WMus004</strain>
    </source>
</reference>
<evidence type="ECO:0000256" key="2">
    <source>
        <dbReference type="SAM" id="Phobius"/>
    </source>
</evidence>
<name>A0A853EGQ0_9ACTO</name>
<evidence type="ECO:0000256" key="1">
    <source>
        <dbReference type="SAM" id="MobiDB-lite"/>
    </source>
</evidence>
<gene>
    <name evidence="3" type="ORF">HZZ05_02175</name>
</gene>